<evidence type="ECO:0000256" key="2">
    <source>
        <dbReference type="SAM" id="MobiDB-lite"/>
    </source>
</evidence>
<name>A0A8K0GKE6_IGNLU</name>
<keyword evidence="1" id="KW-0175">Coiled coil</keyword>
<keyword evidence="4" id="KW-1185">Reference proteome</keyword>
<dbReference type="OrthoDB" id="10474327at2759"/>
<evidence type="ECO:0000313" key="4">
    <source>
        <dbReference type="Proteomes" id="UP000801492"/>
    </source>
</evidence>
<sequence>MENADNLIQTSTRKRKLSSFLRDDEEYYIPKSFRKLKPTTVPHPSTSFKRTDPQTPEAGTSLESLRKENESLIALCAELNDANKKLQQENSELQGKIKMQPVKTLTGNEANENDNDANWGKYPTGTLSVEMLADLWNEVCTIPIPSCSCSTKVNAVAKKRVTQRITPLITL</sequence>
<dbReference type="AlphaFoldDB" id="A0A8K0GKE6"/>
<comment type="caution">
    <text evidence="3">The sequence shown here is derived from an EMBL/GenBank/DDBJ whole genome shotgun (WGS) entry which is preliminary data.</text>
</comment>
<accession>A0A8K0GKE6</accession>
<organism evidence="3 4">
    <name type="scientific">Ignelater luminosus</name>
    <name type="common">Cucubano</name>
    <name type="synonym">Pyrophorus luminosus</name>
    <dbReference type="NCBI Taxonomy" id="2038154"/>
    <lineage>
        <taxon>Eukaryota</taxon>
        <taxon>Metazoa</taxon>
        <taxon>Ecdysozoa</taxon>
        <taxon>Arthropoda</taxon>
        <taxon>Hexapoda</taxon>
        <taxon>Insecta</taxon>
        <taxon>Pterygota</taxon>
        <taxon>Neoptera</taxon>
        <taxon>Endopterygota</taxon>
        <taxon>Coleoptera</taxon>
        <taxon>Polyphaga</taxon>
        <taxon>Elateriformia</taxon>
        <taxon>Elateroidea</taxon>
        <taxon>Elateridae</taxon>
        <taxon>Agrypninae</taxon>
        <taxon>Pyrophorini</taxon>
        <taxon>Ignelater</taxon>
    </lineage>
</organism>
<evidence type="ECO:0000256" key="1">
    <source>
        <dbReference type="SAM" id="Coils"/>
    </source>
</evidence>
<evidence type="ECO:0000313" key="3">
    <source>
        <dbReference type="EMBL" id="KAF2903254.1"/>
    </source>
</evidence>
<reference evidence="3" key="1">
    <citation type="submission" date="2019-08" db="EMBL/GenBank/DDBJ databases">
        <title>The genome of the North American firefly Photinus pyralis.</title>
        <authorList>
            <consortium name="Photinus pyralis genome working group"/>
            <person name="Fallon T.R."/>
            <person name="Sander Lower S.E."/>
            <person name="Weng J.-K."/>
        </authorList>
    </citation>
    <scope>NUCLEOTIDE SEQUENCE</scope>
    <source>
        <strain evidence="3">TRF0915ILg1</strain>
        <tissue evidence="3">Whole body</tissue>
    </source>
</reference>
<feature type="coiled-coil region" evidence="1">
    <location>
        <begin position="62"/>
        <end position="99"/>
    </location>
</feature>
<dbReference type="Proteomes" id="UP000801492">
    <property type="component" value="Unassembled WGS sequence"/>
</dbReference>
<proteinExistence type="predicted"/>
<protein>
    <submittedName>
        <fullName evidence="3">Uncharacterized protein</fullName>
    </submittedName>
</protein>
<gene>
    <name evidence="3" type="ORF">ILUMI_02930</name>
</gene>
<dbReference type="EMBL" id="VTPC01001072">
    <property type="protein sequence ID" value="KAF2903254.1"/>
    <property type="molecule type" value="Genomic_DNA"/>
</dbReference>
<feature type="compositionally biased region" description="Polar residues" evidence="2">
    <location>
        <begin position="42"/>
        <end position="60"/>
    </location>
</feature>
<feature type="region of interest" description="Disordered" evidence="2">
    <location>
        <begin position="35"/>
        <end position="60"/>
    </location>
</feature>